<keyword evidence="1" id="KW-1185">Reference proteome</keyword>
<protein>
    <submittedName>
        <fullName evidence="2">Nudc_N domain-containing protein</fullName>
    </submittedName>
</protein>
<evidence type="ECO:0000313" key="1">
    <source>
        <dbReference type="Proteomes" id="UP000035642"/>
    </source>
</evidence>
<organism evidence="1 2">
    <name type="scientific">Angiostrongylus cantonensis</name>
    <name type="common">Rat lungworm</name>
    <dbReference type="NCBI Taxonomy" id="6313"/>
    <lineage>
        <taxon>Eukaryota</taxon>
        <taxon>Metazoa</taxon>
        <taxon>Ecdysozoa</taxon>
        <taxon>Nematoda</taxon>
        <taxon>Chromadorea</taxon>
        <taxon>Rhabditida</taxon>
        <taxon>Rhabditina</taxon>
        <taxon>Rhabditomorpha</taxon>
        <taxon>Strongyloidea</taxon>
        <taxon>Metastrongylidae</taxon>
        <taxon>Angiostrongylus</taxon>
    </lineage>
</organism>
<dbReference type="WBParaSite" id="ACAC_0001411501-mRNA-1">
    <property type="protein sequence ID" value="ACAC_0001411501-mRNA-1"/>
    <property type="gene ID" value="ACAC_0001411501"/>
</dbReference>
<evidence type="ECO:0000313" key="2">
    <source>
        <dbReference type="WBParaSite" id="ACAC_0001411501-mRNA-1"/>
    </source>
</evidence>
<dbReference type="Proteomes" id="UP000035642">
    <property type="component" value="Unassembled WGS sequence"/>
</dbReference>
<sequence length="129" mass="14973">MFPSGDRFNNIRRNGERDEATVVRGVLDLFARLYTDYVTCLRDFHSQYDELIRNGNPIPADVHERQLRSFKGHPETIQLACDDNELTIFIGFKDSIEQLWDSPCYGHQQGWTTIAFDKAITLNQDPAFF</sequence>
<proteinExistence type="predicted"/>
<reference evidence="1" key="1">
    <citation type="submission" date="2012-09" db="EMBL/GenBank/DDBJ databases">
        <authorList>
            <person name="Martin A.A."/>
        </authorList>
    </citation>
    <scope>NUCLEOTIDE SEQUENCE</scope>
</reference>
<name>A0A0K0DQS6_ANGCA</name>
<reference evidence="2" key="2">
    <citation type="submission" date="2017-02" db="UniProtKB">
        <authorList>
            <consortium name="WormBaseParasite"/>
        </authorList>
    </citation>
    <scope>IDENTIFICATION</scope>
</reference>
<accession>A0A0K0DQS6</accession>
<dbReference type="AlphaFoldDB" id="A0A0K0DQS6"/>